<reference evidence="12 13" key="1">
    <citation type="submission" date="2018-05" db="EMBL/GenBank/DDBJ databases">
        <title>Acuticoccus sediminis sp. nov., isolated from deep-sea sediment of Indian Ocean.</title>
        <authorList>
            <person name="Liu X."/>
            <person name="Lai Q."/>
            <person name="Du Y."/>
            <person name="Sun F."/>
            <person name="Zhang X."/>
            <person name="Wang S."/>
            <person name="Shao Z."/>
        </authorList>
    </citation>
    <scope>NUCLEOTIDE SEQUENCE [LARGE SCALE GENOMIC DNA]</scope>
    <source>
        <strain evidence="12 13">PTG4-2</strain>
    </source>
</reference>
<evidence type="ECO:0000256" key="6">
    <source>
        <dbReference type="ARBA" id="ARBA00022430"/>
    </source>
</evidence>
<feature type="domain" description="Aconitase A/isopropylmalate dehydratase small subunit swivel" evidence="11">
    <location>
        <begin position="52"/>
        <end position="117"/>
    </location>
</feature>
<evidence type="ECO:0000256" key="5">
    <source>
        <dbReference type="ARBA" id="ARBA00011271"/>
    </source>
</evidence>
<dbReference type="Proteomes" id="UP000249590">
    <property type="component" value="Unassembled WGS sequence"/>
</dbReference>
<evidence type="ECO:0000256" key="2">
    <source>
        <dbReference type="ARBA" id="ARBA00002695"/>
    </source>
</evidence>
<keyword evidence="13" id="KW-1185">Reference proteome</keyword>
<dbReference type="InterPro" id="IPR015928">
    <property type="entry name" value="Aconitase/3IPM_dehydase_swvl"/>
</dbReference>
<dbReference type="PANTHER" id="PTHR43345">
    <property type="entry name" value="3-ISOPROPYLMALATE DEHYDRATASE SMALL SUBUNIT 2-RELATED-RELATED"/>
    <property type="match status" value="1"/>
</dbReference>
<comment type="similarity">
    <text evidence="4 10">Belongs to the LeuD family. LeuD type 1 subfamily.</text>
</comment>
<dbReference type="NCBIfam" id="NF002458">
    <property type="entry name" value="PRK01641.1"/>
    <property type="match status" value="1"/>
</dbReference>
<evidence type="ECO:0000313" key="12">
    <source>
        <dbReference type="EMBL" id="RAH97760.1"/>
    </source>
</evidence>
<comment type="catalytic activity">
    <reaction evidence="1 10">
        <text>(2R,3S)-3-isopropylmalate = (2S)-2-isopropylmalate</text>
        <dbReference type="Rhea" id="RHEA:32287"/>
        <dbReference type="ChEBI" id="CHEBI:1178"/>
        <dbReference type="ChEBI" id="CHEBI:35121"/>
        <dbReference type="EC" id="4.2.1.33"/>
    </reaction>
</comment>
<dbReference type="GO" id="GO:0009098">
    <property type="term" value="P:L-leucine biosynthetic process"/>
    <property type="evidence" value="ECO:0007669"/>
    <property type="project" value="UniProtKB-UniRule"/>
</dbReference>
<dbReference type="GO" id="GO:0009316">
    <property type="term" value="C:3-isopropylmalate dehydratase complex"/>
    <property type="evidence" value="ECO:0007669"/>
    <property type="project" value="InterPro"/>
</dbReference>
<evidence type="ECO:0000256" key="8">
    <source>
        <dbReference type="ARBA" id="ARBA00023239"/>
    </source>
</evidence>
<dbReference type="NCBIfam" id="TIGR00171">
    <property type="entry name" value="leuD"/>
    <property type="match status" value="1"/>
</dbReference>
<evidence type="ECO:0000256" key="7">
    <source>
        <dbReference type="ARBA" id="ARBA00022605"/>
    </source>
</evidence>
<proteinExistence type="inferred from homology"/>
<dbReference type="EC" id="4.2.1.33" evidence="10"/>
<organism evidence="12 13">
    <name type="scientific">Acuticoccus sediminis</name>
    <dbReference type="NCBI Taxonomy" id="2184697"/>
    <lineage>
        <taxon>Bacteria</taxon>
        <taxon>Pseudomonadati</taxon>
        <taxon>Pseudomonadota</taxon>
        <taxon>Alphaproteobacteria</taxon>
        <taxon>Hyphomicrobiales</taxon>
        <taxon>Amorphaceae</taxon>
        <taxon>Acuticoccus</taxon>
    </lineage>
</organism>
<dbReference type="GO" id="GO:0003861">
    <property type="term" value="F:3-isopropylmalate dehydratase activity"/>
    <property type="evidence" value="ECO:0007669"/>
    <property type="project" value="UniProtKB-UniRule"/>
</dbReference>
<evidence type="ECO:0000256" key="1">
    <source>
        <dbReference type="ARBA" id="ARBA00000491"/>
    </source>
</evidence>
<dbReference type="EMBL" id="QHHQ01000008">
    <property type="protein sequence ID" value="RAH97760.1"/>
    <property type="molecule type" value="Genomic_DNA"/>
</dbReference>
<dbReference type="Pfam" id="PF00694">
    <property type="entry name" value="Aconitase_C"/>
    <property type="match status" value="1"/>
</dbReference>
<keyword evidence="9 10" id="KW-0100">Branched-chain amino acid biosynthesis</keyword>
<dbReference type="SUPFAM" id="SSF52016">
    <property type="entry name" value="LeuD/IlvD-like"/>
    <property type="match status" value="1"/>
</dbReference>
<keyword evidence="6 10" id="KW-0432">Leucine biosynthesis</keyword>
<comment type="subunit">
    <text evidence="5 10">Heterodimer of LeuC and LeuD.</text>
</comment>
<comment type="pathway">
    <text evidence="3 10">Amino-acid biosynthesis; L-leucine biosynthesis; L-leucine from 3-methyl-2-oxobutanoate: step 2/4.</text>
</comment>
<dbReference type="Gene3D" id="3.20.19.10">
    <property type="entry name" value="Aconitase, domain 4"/>
    <property type="match status" value="1"/>
</dbReference>
<name>A0A8B2NRK4_9HYPH</name>
<keyword evidence="7 10" id="KW-0028">Amino-acid biosynthesis</keyword>
<dbReference type="InterPro" id="IPR050075">
    <property type="entry name" value="LeuD"/>
</dbReference>
<comment type="function">
    <text evidence="2 10">Catalyzes the isomerization between 2-isopropylmalate and 3-isopropylmalate, via the formation of 2-isopropylmaleate.</text>
</comment>
<dbReference type="InterPro" id="IPR033940">
    <property type="entry name" value="IPMI_Swivel"/>
</dbReference>
<dbReference type="UniPathway" id="UPA00048">
    <property type="reaction ID" value="UER00071"/>
</dbReference>
<protein>
    <recommendedName>
        <fullName evidence="10">3-isopropylmalate dehydratase small subunit</fullName>
        <ecNumber evidence="10">4.2.1.33</ecNumber>
    </recommendedName>
    <alternativeName>
        <fullName evidence="10">Alpha-IPM isomerase</fullName>
        <shortName evidence="10">IPMI</shortName>
    </alternativeName>
    <alternativeName>
        <fullName evidence="10">Isopropylmalate isomerase</fullName>
    </alternativeName>
</protein>
<gene>
    <name evidence="10 12" type="primary">leuD</name>
    <name evidence="12" type="ORF">DLJ53_28385</name>
</gene>
<keyword evidence="8 10" id="KW-0456">Lyase</keyword>
<dbReference type="InterPro" id="IPR004431">
    <property type="entry name" value="3-IsopropMal_deHydase_ssu"/>
</dbReference>
<sequence length="195" mass="21167">MQPFVRHTGRAAALPSANVDTDQIVPARYLHRPRAAGYADTLFRDLRDKGGFVLDAPGNEGATVLIAGDNFGCGSSREHAVWAVSDGGYRVVIAPSFGDIFYNNAMKNGLMTVRLPAETVAELMEVAPTEITVDLEAGTVVWGNHSVPFEIEPHHRDALLEGLSEVQMTLRELPSITDFEGEHLEAMPWLTPGKG</sequence>
<dbReference type="InterPro" id="IPR000573">
    <property type="entry name" value="AconitaseA/IPMdHydase_ssu_swvl"/>
</dbReference>
<dbReference type="CDD" id="cd01577">
    <property type="entry name" value="IPMI_Swivel"/>
    <property type="match status" value="1"/>
</dbReference>
<comment type="caution">
    <text evidence="12">The sequence shown here is derived from an EMBL/GenBank/DDBJ whole genome shotgun (WGS) entry which is preliminary data.</text>
</comment>
<dbReference type="OrthoDB" id="9777465at2"/>
<evidence type="ECO:0000259" key="11">
    <source>
        <dbReference type="Pfam" id="PF00694"/>
    </source>
</evidence>
<dbReference type="AlphaFoldDB" id="A0A8B2NRK4"/>
<evidence type="ECO:0000256" key="4">
    <source>
        <dbReference type="ARBA" id="ARBA00009845"/>
    </source>
</evidence>
<dbReference type="PANTHER" id="PTHR43345:SF5">
    <property type="entry name" value="3-ISOPROPYLMALATE DEHYDRATASE SMALL SUBUNIT"/>
    <property type="match status" value="1"/>
</dbReference>
<evidence type="ECO:0000256" key="10">
    <source>
        <dbReference type="HAMAP-Rule" id="MF_01031"/>
    </source>
</evidence>
<dbReference type="RefSeq" id="WP_111351606.1">
    <property type="nucleotide sequence ID" value="NZ_QHHQ01000008.1"/>
</dbReference>
<dbReference type="HAMAP" id="MF_01031">
    <property type="entry name" value="LeuD_type1"/>
    <property type="match status" value="1"/>
</dbReference>
<accession>A0A8B2NRK4</accession>
<evidence type="ECO:0000313" key="13">
    <source>
        <dbReference type="Proteomes" id="UP000249590"/>
    </source>
</evidence>
<evidence type="ECO:0000256" key="9">
    <source>
        <dbReference type="ARBA" id="ARBA00023304"/>
    </source>
</evidence>
<evidence type="ECO:0000256" key="3">
    <source>
        <dbReference type="ARBA" id="ARBA00004729"/>
    </source>
</evidence>